<dbReference type="InterPro" id="IPR000086">
    <property type="entry name" value="NUDIX_hydrolase_dom"/>
</dbReference>
<dbReference type="SUPFAM" id="SSF55811">
    <property type="entry name" value="Nudix"/>
    <property type="match status" value="1"/>
</dbReference>
<evidence type="ECO:0000256" key="7">
    <source>
        <dbReference type="ARBA" id="ARBA00023211"/>
    </source>
</evidence>
<dbReference type="GO" id="GO:0004452">
    <property type="term" value="F:isopentenyl-diphosphate delta-isomerase activity"/>
    <property type="evidence" value="ECO:0007669"/>
    <property type="project" value="UniProtKB-UniRule"/>
</dbReference>
<feature type="binding site" evidence="10">
    <location>
        <position position="76"/>
    </location>
    <ligand>
        <name>Mn(2+)</name>
        <dbReference type="ChEBI" id="CHEBI:29035"/>
    </ligand>
</feature>
<feature type="binding site" evidence="10">
    <location>
        <position position="119"/>
    </location>
    <ligand>
        <name>Mn(2+)</name>
        <dbReference type="ChEBI" id="CHEBI:29035"/>
    </ligand>
</feature>
<feature type="domain" description="Nudix hydrolase" evidence="12">
    <location>
        <begin position="38"/>
        <end position="172"/>
    </location>
</feature>
<dbReference type="PANTHER" id="PTHR10885:SF0">
    <property type="entry name" value="ISOPENTENYL-DIPHOSPHATE DELTA-ISOMERASE"/>
    <property type="match status" value="1"/>
</dbReference>
<keyword evidence="8 10" id="KW-0414">Isoprene biosynthesis</keyword>
<dbReference type="EMBL" id="QKZL01000009">
    <property type="protein sequence ID" value="PZX15824.1"/>
    <property type="molecule type" value="Genomic_DNA"/>
</dbReference>
<evidence type="ECO:0000256" key="8">
    <source>
        <dbReference type="ARBA" id="ARBA00023229"/>
    </source>
</evidence>
<evidence type="ECO:0000256" key="6">
    <source>
        <dbReference type="ARBA" id="ARBA00022842"/>
    </source>
</evidence>
<dbReference type="RefSeq" id="WP_111537584.1">
    <property type="nucleotide sequence ID" value="NZ_QKZL01000009.1"/>
</dbReference>
<comment type="function">
    <text evidence="10">Catalyzes the 1,3-allylic rearrangement of the homoallylic substrate isopentenyl (IPP) to its highly electrophilic allylic isomer, dimethylallyl diphosphate (DMAPP).</text>
</comment>
<comment type="pathway">
    <text evidence="1 10">Isoprenoid biosynthesis; dimethylallyl diphosphate biosynthesis; dimethylallyl diphosphate from isopentenyl diphosphate: step 1/1.</text>
</comment>
<dbReference type="GO" id="GO:0009240">
    <property type="term" value="P:isopentenyl diphosphate biosynthetic process"/>
    <property type="evidence" value="ECO:0007669"/>
    <property type="project" value="TreeGrafter"/>
</dbReference>
<evidence type="ECO:0000313" key="14">
    <source>
        <dbReference type="Proteomes" id="UP000248916"/>
    </source>
</evidence>
<dbReference type="GO" id="GO:0005737">
    <property type="term" value="C:cytoplasm"/>
    <property type="evidence" value="ECO:0007669"/>
    <property type="project" value="UniProtKB-SubCell"/>
</dbReference>
<evidence type="ECO:0000256" key="9">
    <source>
        <dbReference type="ARBA" id="ARBA00023235"/>
    </source>
</evidence>
<feature type="active site" evidence="10 11">
    <location>
        <position position="121"/>
    </location>
</feature>
<feature type="binding site" evidence="10">
    <location>
        <position position="121"/>
    </location>
    <ligand>
        <name>Mn(2+)</name>
        <dbReference type="ChEBI" id="CHEBI:29035"/>
    </ligand>
</feature>
<dbReference type="InterPro" id="IPR011876">
    <property type="entry name" value="IsopentenylPP_isomerase_typ1"/>
</dbReference>
<dbReference type="CDD" id="cd02885">
    <property type="entry name" value="NUDIX_IPP_Isomerase"/>
    <property type="match status" value="1"/>
</dbReference>
<dbReference type="InterPro" id="IPR015797">
    <property type="entry name" value="NUDIX_hydrolase-like_dom_sf"/>
</dbReference>
<keyword evidence="4 10" id="KW-0963">Cytoplasm</keyword>
<dbReference type="AlphaFoldDB" id="A0A2W7NGJ7"/>
<evidence type="ECO:0000256" key="3">
    <source>
        <dbReference type="ARBA" id="ARBA00012057"/>
    </source>
</evidence>
<evidence type="ECO:0000259" key="12">
    <source>
        <dbReference type="PROSITE" id="PS51462"/>
    </source>
</evidence>
<evidence type="ECO:0000256" key="10">
    <source>
        <dbReference type="HAMAP-Rule" id="MF_00202"/>
    </source>
</evidence>
<keyword evidence="9 10" id="KW-0413">Isomerase</keyword>
<dbReference type="PIRSF" id="PIRSF018427">
    <property type="entry name" value="Isopntndiph_ism"/>
    <property type="match status" value="1"/>
</dbReference>
<dbReference type="OrthoDB" id="9809458at2"/>
<accession>A0A2W7NGJ7</accession>
<dbReference type="Gene3D" id="3.90.79.10">
    <property type="entry name" value="Nucleoside Triphosphate Pyrophosphohydrolase"/>
    <property type="match status" value="1"/>
</dbReference>
<dbReference type="GO" id="GO:0050992">
    <property type="term" value="P:dimethylallyl diphosphate biosynthetic process"/>
    <property type="evidence" value="ECO:0007669"/>
    <property type="project" value="UniProtKB-UniRule"/>
</dbReference>
<feature type="active site" evidence="10 11">
    <location>
        <position position="74"/>
    </location>
</feature>
<dbReference type="EC" id="5.3.3.2" evidence="3 10"/>
<reference evidence="13 14" key="1">
    <citation type="submission" date="2018-06" db="EMBL/GenBank/DDBJ databases">
        <title>Genomic Encyclopedia of Archaeal and Bacterial Type Strains, Phase II (KMG-II): from individual species to whole genera.</title>
        <authorList>
            <person name="Goeker M."/>
        </authorList>
    </citation>
    <scope>NUCLEOTIDE SEQUENCE [LARGE SCALE GENOMIC DNA]</scope>
    <source>
        <strain evidence="13 14">DSM 22009</strain>
    </source>
</reference>
<feature type="binding site" evidence="10">
    <location>
        <position position="40"/>
    </location>
    <ligand>
        <name>Mn(2+)</name>
        <dbReference type="ChEBI" id="CHEBI:29035"/>
    </ligand>
</feature>
<evidence type="ECO:0000256" key="4">
    <source>
        <dbReference type="ARBA" id="ARBA00022490"/>
    </source>
</evidence>
<keyword evidence="5 10" id="KW-0479">Metal-binding</keyword>
<evidence type="ECO:0000256" key="5">
    <source>
        <dbReference type="ARBA" id="ARBA00022723"/>
    </source>
</evidence>
<evidence type="ECO:0000256" key="1">
    <source>
        <dbReference type="ARBA" id="ARBA00004826"/>
    </source>
</evidence>
<keyword evidence="14" id="KW-1185">Reference proteome</keyword>
<dbReference type="PROSITE" id="PS51462">
    <property type="entry name" value="NUDIX"/>
    <property type="match status" value="1"/>
</dbReference>
<comment type="caution">
    <text evidence="13">The sequence shown here is derived from an EMBL/GenBank/DDBJ whole genome shotgun (WGS) entry which is preliminary data.</text>
</comment>
<keyword evidence="7 10" id="KW-0464">Manganese</keyword>
<dbReference type="PANTHER" id="PTHR10885">
    <property type="entry name" value="ISOPENTENYL-DIPHOSPHATE DELTA-ISOMERASE"/>
    <property type="match status" value="1"/>
</dbReference>
<dbReference type="HAMAP" id="MF_00202">
    <property type="entry name" value="Idi"/>
    <property type="match status" value="1"/>
</dbReference>
<evidence type="ECO:0000256" key="11">
    <source>
        <dbReference type="PIRSR" id="PIRSR018427-1"/>
    </source>
</evidence>
<comment type="similarity">
    <text evidence="2 10">Belongs to the IPP isomerase type 1 family.</text>
</comment>
<gene>
    <name evidence="10" type="primary">idi</name>
    <name evidence="13" type="ORF">LX81_02457</name>
</gene>
<organism evidence="13 14">
    <name type="scientific">Palleronia aestuarii</name>
    <dbReference type="NCBI Taxonomy" id="568105"/>
    <lineage>
        <taxon>Bacteria</taxon>
        <taxon>Pseudomonadati</taxon>
        <taxon>Pseudomonadota</taxon>
        <taxon>Alphaproteobacteria</taxon>
        <taxon>Rhodobacterales</taxon>
        <taxon>Roseobacteraceae</taxon>
        <taxon>Palleronia</taxon>
    </lineage>
</organism>
<dbReference type="InterPro" id="IPR056375">
    <property type="entry name" value="Idi_bact"/>
</dbReference>
<keyword evidence="6 10" id="KW-0460">Magnesium</keyword>
<comment type="cofactor">
    <cofactor evidence="10">
        <name>Mn(2+)</name>
        <dbReference type="ChEBI" id="CHEBI:29035"/>
    </cofactor>
    <text evidence="10">Binds 1 Mn(2+) ion per subunit.</text>
</comment>
<comment type="cofactor">
    <cofactor evidence="10">
        <name>Mg(2+)</name>
        <dbReference type="ChEBI" id="CHEBI:18420"/>
    </cofactor>
    <text evidence="10">Binds 1 Mg(2+) ion per subunit. The magnesium ion binds only when substrate is bound.</text>
</comment>
<name>A0A2W7NGJ7_9RHOB</name>
<feature type="binding site" evidence="10">
    <location>
        <position position="94"/>
    </location>
    <ligand>
        <name>Mg(2+)</name>
        <dbReference type="ChEBI" id="CHEBI:18420"/>
    </ligand>
</feature>
<sequence length="193" mass="21779">MALGGFVRDDRDISITAIAENGRRFPIDKLVAHQDGGTLHLAISVFLYSERGVLLQQRAADKYHSGGLWANSVCSHPDWGEDIADCARRRCREELHIEAPLEALGVIDYRADVGGGLTEHERAHIFAGRVPVEAAEISPNPVEAAATRWIDRETLHTEMAEHPDRFTPWFRQYMSRDDPALRAMRELVWSRIP</sequence>
<evidence type="ECO:0000256" key="2">
    <source>
        <dbReference type="ARBA" id="ARBA00007579"/>
    </source>
</evidence>
<proteinExistence type="inferred from homology"/>
<dbReference type="Proteomes" id="UP000248916">
    <property type="component" value="Unassembled WGS sequence"/>
</dbReference>
<comment type="subcellular location">
    <subcellularLocation>
        <location evidence="10">Cytoplasm</location>
    </subcellularLocation>
</comment>
<dbReference type="NCBIfam" id="NF002995">
    <property type="entry name" value="PRK03759.1"/>
    <property type="match status" value="1"/>
</dbReference>
<evidence type="ECO:0000313" key="13">
    <source>
        <dbReference type="EMBL" id="PZX15824.1"/>
    </source>
</evidence>
<dbReference type="GO" id="GO:0046872">
    <property type="term" value="F:metal ion binding"/>
    <property type="evidence" value="ECO:0007669"/>
    <property type="project" value="UniProtKB-KW"/>
</dbReference>
<comment type="catalytic activity">
    <reaction evidence="10">
        <text>isopentenyl diphosphate = dimethylallyl diphosphate</text>
        <dbReference type="Rhea" id="RHEA:23284"/>
        <dbReference type="ChEBI" id="CHEBI:57623"/>
        <dbReference type="ChEBI" id="CHEBI:128769"/>
        <dbReference type="EC" id="5.3.3.2"/>
    </reaction>
</comment>
<dbReference type="Pfam" id="PF00293">
    <property type="entry name" value="NUDIX"/>
    <property type="match status" value="1"/>
</dbReference>
<protein>
    <recommendedName>
        <fullName evidence="3 10">Isopentenyl-diphosphate Delta-isomerase</fullName>
        <shortName evidence="10">IPP isomerase</shortName>
        <ecNumber evidence="3 10">5.3.3.2</ecNumber>
    </recommendedName>
    <alternativeName>
        <fullName evidence="10">IPP:DMAPP isomerase</fullName>
    </alternativeName>
    <alternativeName>
        <fullName evidence="10">Isopentenyl pyrophosphate isomerase</fullName>
    </alternativeName>
</protein>
<feature type="binding site" evidence="10">
    <location>
        <position position="33"/>
    </location>
    <ligand>
        <name>Mn(2+)</name>
        <dbReference type="ChEBI" id="CHEBI:29035"/>
    </ligand>
</feature>
<dbReference type="UniPathway" id="UPA00059">
    <property type="reaction ID" value="UER00104"/>
</dbReference>